<dbReference type="EMBL" id="FMZW01000031">
    <property type="protein sequence ID" value="SDE65828.1"/>
    <property type="molecule type" value="Genomic_DNA"/>
</dbReference>
<organism evidence="1 2">
    <name type="scientific">Bradyrhizobium brasilense</name>
    <dbReference type="NCBI Taxonomy" id="1419277"/>
    <lineage>
        <taxon>Bacteria</taxon>
        <taxon>Pseudomonadati</taxon>
        <taxon>Pseudomonadota</taxon>
        <taxon>Alphaproteobacteria</taxon>
        <taxon>Hyphomicrobiales</taxon>
        <taxon>Nitrobacteraceae</taxon>
        <taxon>Bradyrhizobium</taxon>
    </lineage>
</organism>
<proteinExistence type="predicted"/>
<evidence type="ECO:0000313" key="2">
    <source>
        <dbReference type="Proteomes" id="UP000199245"/>
    </source>
</evidence>
<reference evidence="1 2" key="1">
    <citation type="submission" date="2016-10" db="EMBL/GenBank/DDBJ databases">
        <authorList>
            <person name="de Groot N.N."/>
        </authorList>
    </citation>
    <scope>NUCLEOTIDE SEQUENCE [LARGE SCALE GENOMIC DNA]</scope>
    <source>
        <strain evidence="1 2">R5</strain>
    </source>
</reference>
<evidence type="ECO:0000313" key="1">
    <source>
        <dbReference type="EMBL" id="SDE65828.1"/>
    </source>
</evidence>
<accession>A0A1G7EQ66</accession>
<dbReference type="Proteomes" id="UP000199245">
    <property type="component" value="Unassembled WGS sequence"/>
</dbReference>
<dbReference type="AlphaFoldDB" id="A0A1G7EQ66"/>
<name>A0A1G7EQ66_9BRAD</name>
<sequence length="33" mass="3720">MTLFRHCERSEATHLTARGDMDCFVASFLAMTA</sequence>
<gene>
    <name evidence="1" type="ORF">SAMN05216337_103145</name>
</gene>
<protein>
    <submittedName>
        <fullName evidence="1">Uncharacterized protein</fullName>
    </submittedName>
</protein>